<gene>
    <name evidence="1" type="ORF">QLQ22_12310</name>
</gene>
<name>A0ACD4RHR9_9BACI</name>
<organism evidence="1 2">
    <name type="scientific">Metabacillus hrfriensis</name>
    <dbReference type="NCBI Taxonomy" id="3048891"/>
    <lineage>
        <taxon>Bacteria</taxon>
        <taxon>Bacillati</taxon>
        <taxon>Bacillota</taxon>
        <taxon>Bacilli</taxon>
        <taxon>Bacillales</taxon>
        <taxon>Bacillaceae</taxon>
        <taxon>Metabacillus</taxon>
    </lineage>
</organism>
<accession>A0ACD4RHR9</accession>
<evidence type="ECO:0000313" key="2">
    <source>
        <dbReference type="Proteomes" id="UP001226091"/>
    </source>
</evidence>
<dbReference type="EMBL" id="CP126116">
    <property type="protein sequence ID" value="WHZ60058.1"/>
    <property type="molecule type" value="Genomic_DNA"/>
</dbReference>
<dbReference type="Proteomes" id="UP001226091">
    <property type="component" value="Chromosome"/>
</dbReference>
<proteinExistence type="predicted"/>
<sequence length="100" mass="11659">MAFGIKRKEMSDWKAKVAKGEVAFLTHFWTDPRFPASHAVTKAGCADLSKLIEWGETFGLKKEWIHHNKDYPHFDLMGAVQLKVLEAHNLIEHIERFRLR</sequence>
<reference evidence="2" key="1">
    <citation type="journal article" date="2025" name="Aquaculture">
        <title>Assessment of the bioflocculant production and safety properties of Metabacillus hrfriensis sp. nov. based on phenotypic and whole-genome sequencing analysis.</title>
        <authorList>
            <person name="Zhang R."/>
            <person name="Zhao Z."/>
            <person name="Luo L."/>
            <person name="Wang S."/>
            <person name="Guo K."/>
            <person name="Xu W."/>
        </authorList>
    </citation>
    <scope>NUCLEOTIDE SEQUENCE [LARGE SCALE GENOMIC DNA]</scope>
    <source>
        <strain evidence="2">CT-WN-B3</strain>
    </source>
</reference>
<keyword evidence="2" id="KW-1185">Reference proteome</keyword>
<protein>
    <submittedName>
        <fullName evidence="1">Uncharacterized protein</fullName>
    </submittedName>
</protein>
<evidence type="ECO:0000313" key="1">
    <source>
        <dbReference type="EMBL" id="WHZ60058.1"/>
    </source>
</evidence>